<dbReference type="AlphaFoldDB" id="A0AB37ZV81"/>
<gene>
    <name evidence="1" type="ORF">SAMN05444505_11723</name>
</gene>
<comment type="caution">
    <text evidence="1">The sequence shown here is derived from an EMBL/GenBank/DDBJ whole genome shotgun (WGS) entry which is preliminary data.</text>
</comment>
<evidence type="ECO:0000313" key="1">
    <source>
        <dbReference type="EMBL" id="SDO19549.1"/>
    </source>
</evidence>
<sequence>MPLMDNTKTAIYHIDKDDDYLHTDLYSNKHQLVQFGNYVVLSNENSASFEYRSILGSLVIPPT</sequence>
<name>A0AB37ZV81_PSESX</name>
<reference evidence="1 2" key="1">
    <citation type="submission" date="2016-10" db="EMBL/GenBank/DDBJ databases">
        <authorList>
            <person name="Varghese N."/>
            <person name="Submissions S."/>
        </authorList>
    </citation>
    <scope>NUCLEOTIDE SEQUENCE [LARGE SCALE GENOMIC DNA]</scope>
    <source>
        <strain evidence="1 2">BS2122</strain>
    </source>
</reference>
<dbReference type="Proteomes" id="UP000183853">
    <property type="component" value="Unassembled WGS sequence"/>
</dbReference>
<evidence type="ECO:0000313" key="2">
    <source>
        <dbReference type="Proteomes" id="UP000183853"/>
    </source>
</evidence>
<protein>
    <submittedName>
        <fullName evidence="1">Uncharacterized protein</fullName>
    </submittedName>
</protein>
<organism evidence="1 2">
    <name type="scientific">Pseudomonas syringae</name>
    <dbReference type="NCBI Taxonomy" id="317"/>
    <lineage>
        <taxon>Bacteria</taxon>
        <taxon>Pseudomonadati</taxon>
        <taxon>Pseudomonadota</taxon>
        <taxon>Gammaproteobacteria</taxon>
        <taxon>Pseudomonadales</taxon>
        <taxon>Pseudomonadaceae</taxon>
        <taxon>Pseudomonas</taxon>
    </lineage>
</organism>
<dbReference type="EMBL" id="FNHM01000017">
    <property type="protein sequence ID" value="SDO19549.1"/>
    <property type="molecule type" value="Genomic_DNA"/>
</dbReference>
<proteinExistence type="predicted"/>
<accession>A0AB37ZV81</accession>